<accession>X0ZGU1</accession>
<protein>
    <submittedName>
        <fullName evidence="2">Uncharacterized protein</fullName>
    </submittedName>
</protein>
<sequence length="84" mass="9438">IFFFLIVTILIGVFTYFSGVEISSPGIMILVIWFIVLVASIGGFLTFDSGSSNVNTVMEQFGFLFIYTLLVVSFFIHTIRRANE</sequence>
<reference evidence="2" key="1">
    <citation type="journal article" date="2014" name="Front. Microbiol.">
        <title>High frequency of phylogenetically diverse reductive dehalogenase-homologous genes in deep subseafloor sedimentary metagenomes.</title>
        <authorList>
            <person name="Kawai M."/>
            <person name="Futagami T."/>
            <person name="Toyoda A."/>
            <person name="Takaki Y."/>
            <person name="Nishi S."/>
            <person name="Hori S."/>
            <person name="Arai W."/>
            <person name="Tsubouchi T."/>
            <person name="Morono Y."/>
            <person name="Uchiyama I."/>
            <person name="Ito T."/>
            <person name="Fujiyama A."/>
            <person name="Inagaki F."/>
            <person name="Takami H."/>
        </authorList>
    </citation>
    <scope>NUCLEOTIDE SEQUENCE</scope>
    <source>
        <strain evidence="2">Expedition CK06-06</strain>
    </source>
</reference>
<keyword evidence="1" id="KW-1133">Transmembrane helix</keyword>
<name>X0ZGU1_9ZZZZ</name>
<feature type="transmembrane region" description="Helical" evidence="1">
    <location>
        <begin position="61"/>
        <end position="79"/>
    </location>
</feature>
<evidence type="ECO:0000256" key="1">
    <source>
        <dbReference type="SAM" id="Phobius"/>
    </source>
</evidence>
<feature type="non-terminal residue" evidence="2">
    <location>
        <position position="1"/>
    </location>
</feature>
<keyword evidence="1" id="KW-0472">Membrane</keyword>
<feature type="transmembrane region" description="Helical" evidence="1">
    <location>
        <begin position="29"/>
        <end position="49"/>
    </location>
</feature>
<proteinExistence type="predicted"/>
<evidence type="ECO:0000313" key="2">
    <source>
        <dbReference type="EMBL" id="GAG57372.1"/>
    </source>
</evidence>
<comment type="caution">
    <text evidence="2">The sequence shown here is derived from an EMBL/GenBank/DDBJ whole genome shotgun (WGS) entry which is preliminary data.</text>
</comment>
<gene>
    <name evidence="2" type="ORF">S01H4_03432</name>
</gene>
<dbReference type="EMBL" id="BART01000840">
    <property type="protein sequence ID" value="GAG57372.1"/>
    <property type="molecule type" value="Genomic_DNA"/>
</dbReference>
<dbReference type="AlphaFoldDB" id="X0ZGU1"/>
<keyword evidence="1" id="KW-0812">Transmembrane</keyword>
<organism evidence="2">
    <name type="scientific">marine sediment metagenome</name>
    <dbReference type="NCBI Taxonomy" id="412755"/>
    <lineage>
        <taxon>unclassified sequences</taxon>
        <taxon>metagenomes</taxon>
        <taxon>ecological metagenomes</taxon>
    </lineage>
</organism>